<evidence type="ECO:0000256" key="6">
    <source>
        <dbReference type="ARBA" id="ARBA00023136"/>
    </source>
</evidence>
<dbReference type="GO" id="GO:0015288">
    <property type="term" value="F:porin activity"/>
    <property type="evidence" value="ECO:0007669"/>
    <property type="project" value="TreeGrafter"/>
</dbReference>
<keyword evidence="3" id="KW-0813">Transport</keyword>
<protein>
    <submittedName>
        <fullName evidence="9">TolC family protein</fullName>
    </submittedName>
</protein>
<evidence type="ECO:0000256" key="4">
    <source>
        <dbReference type="ARBA" id="ARBA00022452"/>
    </source>
</evidence>
<feature type="coiled-coil region" evidence="8">
    <location>
        <begin position="331"/>
        <end position="358"/>
    </location>
</feature>
<dbReference type="Gene3D" id="1.20.1600.10">
    <property type="entry name" value="Outer membrane efflux proteins (OEP)"/>
    <property type="match status" value="1"/>
</dbReference>
<dbReference type="Proteomes" id="UP000605201">
    <property type="component" value="Unassembled WGS sequence"/>
</dbReference>
<dbReference type="InterPro" id="IPR051906">
    <property type="entry name" value="TolC-like"/>
</dbReference>
<dbReference type="GO" id="GO:1990281">
    <property type="term" value="C:efflux pump complex"/>
    <property type="evidence" value="ECO:0007669"/>
    <property type="project" value="TreeGrafter"/>
</dbReference>
<name>A0A8J6P035_9BACT</name>
<dbReference type="PANTHER" id="PTHR30026">
    <property type="entry name" value="OUTER MEMBRANE PROTEIN TOLC"/>
    <property type="match status" value="1"/>
</dbReference>
<evidence type="ECO:0000256" key="1">
    <source>
        <dbReference type="ARBA" id="ARBA00004442"/>
    </source>
</evidence>
<evidence type="ECO:0000313" key="9">
    <source>
        <dbReference type="EMBL" id="MBC8430322.1"/>
    </source>
</evidence>
<dbReference type="GO" id="GO:0015562">
    <property type="term" value="F:efflux transmembrane transporter activity"/>
    <property type="evidence" value="ECO:0007669"/>
    <property type="project" value="InterPro"/>
</dbReference>
<comment type="caution">
    <text evidence="9">The sequence shown here is derived from an EMBL/GenBank/DDBJ whole genome shotgun (WGS) entry which is preliminary data.</text>
</comment>
<evidence type="ECO:0000313" key="10">
    <source>
        <dbReference type="Proteomes" id="UP000605201"/>
    </source>
</evidence>
<reference evidence="9 10" key="1">
    <citation type="submission" date="2020-08" db="EMBL/GenBank/DDBJ databases">
        <title>Bridging the membrane lipid divide: bacteria of the FCB group superphylum have the potential to synthesize archaeal ether lipids.</title>
        <authorList>
            <person name="Villanueva L."/>
            <person name="Von Meijenfeldt F.A.B."/>
            <person name="Westbye A.B."/>
            <person name="Yadav S."/>
            <person name="Hopmans E.C."/>
            <person name="Dutilh B.E."/>
            <person name="Sinninghe Damste J.S."/>
        </authorList>
    </citation>
    <scope>NUCLEOTIDE SEQUENCE [LARGE SCALE GENOMIC DNA]</scope>
    <source>
        <strain evidence="9">NIOZ-UU17</strain>
    </source>
</reference>
<gene>
    <name evidence="9" type="ORF">H8D96_00215</name>
</gene>
<evidence type="ECO:0000256" key="7">
    <source>
        <dbReference type="ARBA" id="ARBA00023237"/>
    </source>
</evidence>
<evidence type="ECO:0000256" key="8">
    <source>
        <dbReference type="SAM" id="Coils"/>
    </source>
</evidence>
<comment type="subcellular location">
    <subcellularLocation>
        <location evidence="1">Cell outer membrane</location>
    </subcellularLocation>
</comment>
<sequence>MNKHYVKKETVYIWVRAFNILILILLVFAFFSSSTQAESLDELLDGLIKNHEKIKAAEANVSAAKYGVKKALGDWLPQLDLTAYAGVEQHAKHYPTKTLEPYDPRKAEFELTQLVYDFGKTGSAVKKAELTLRQREATLVAVRQRLIQQGISAYLNVLKSVKIFQFARHSEANVQKQTGMEQARVQEGVGYSTDVLQAKQQLAGAQARRVRFEGALINAINRYRNVFKAEPDIKTMRLVKVPASMLPAALEDGLKTALDNNPQILSQRYALDIAKQSIRSALSSFFPKVELIGKAQFKYDDGGVEGQKDEYLGKVELTYPLLSGFADLAELKASKDLKNASQNQLTEIEEQIREQTRNSWQNIITKRNDATFLRNQANLSAEFFKLAQKERQLGRRSLLDVLAGETTLINAKSDALAAEYDMIIAAYDLLAAMGQLEIYTIEMTGETINKTNDKTNE</sequence>
<keyword evidence="8" id="KW-0175">Coiled coil</keyword>
<proteinExistence type="inferred from homology"/>
<dbReference type="InterPro" id="IPR003423">
    <property type="entry name" value="OMP_efflux"/>
</dbReference>
<organism evidence="9 10">
    <name type="scientific">Candidatus Desulfatibia vada</name>
    <dbReference type="NCBI Taxonomy" id="2841696"/>
    <lineage>
        <taxon>Bacteria</taxon>
        <taxon>Pseudomonadati</taxon>
        <taxon>Thermodesulfobacteriota</taxon>
        <taxon>Desulfobacteria</taxon>
        <taxon>Desulfobacterales</taxon>
        <taxon>Desulfobacterales incertae sedis</taxon>
        <taxon>Candidatus Desulfatibia</taxon>
    </lineage>
</organism>
<keyword evidence="4" id="KW-1134">Transmembrane beta strand</keyword>
<dbReference type="InterPro" id="IPR010130">
    <property type="entry name" value="T1SS_OMP_TolC"/>
</dbReference>
<dbReference type="EMBL" id="JACNIG010000014">
    <property type="protein sequence ID" value="MBC8430322.1"/>
    <property type="molecule type" value="Genomic_DNA"/>
</dbReference>
<keyword evidence="7" id="KW-0998">Cell outer membrane</keyword>
<comment type="similarity">
    <text evidence="2">Belongs to the outer membrane factor (OMF) (TC 1.B.17) family.</text>
</comment>
<dbReference type="Pfam" id="PF02321">
    <property type="entry name" value="OEP"/>
    <property type="match status" value="2"/>
</dbReference>
<dbReference type="AlphaFoldDB" id="A0A8J6P035"/>
<dbReference type="SUPFAM" id="SSF56954">
    <property type="entry name" value="Outer membrane efflux proteins (OEP)"/>
    <property type="match status" value="1"/>
</dbReference>
<keyword evidence="6" id="KW-0472">Membrane</keyword>
<evidence type="ECO:0000256" key="2">
    <source>
        <dbReference type="ARBA" id="ARBA00007613"/>
    </source>
</evidence>
<dbReference type="PANTHER" id="PTHR30026:SF22">
    <property type="entry name" value="OUTER MEMBRANE EFFLUX PROTEIN"/>
    <property type="match status" value="1"/>
</dbReference>
<dbReference type="NCBIfam" id="TIGR01844">
    <property type="entry name" value="type_I_sec_TolC"/>
    <property type="match status" value="1"/>
</dbReference>
<accession>A0A8J6P035</accession>
<evidence type="ECO:0000256" key="3">
    <source>
        <dbReference type="ARBA" id="ARBA00022448"/>
    </source>
</evidence>
<evidence type="ECO:0000256" key="5">
    <source>
        <dbReference type="ARBA" id="ARBA00022692"/>
    </source>
</evidence>
<dbReference type="GO" id="GO:0009279">
    <property type="term" value="C:cell outer membrane"/>
    <property type="evidence" value="ECO:0007669"/>
    <property type="project" value="UniProtKB-SubCell"/>
</dbReference>
<keyword evidence="5" id="KW-0812">Transmembrane</keyword>